<accession>A0ABX3XY79</accession>
<protein>
    <submittedName>
        <fullName evidence="2">Uncharacterized protein</fullName>
    </submittedName>
</protein>
<evidence type="ECO:0000313" key="3">
    <source>
        <dbReference type="Proteomes" id="UP000194225"/>
    </source>
</evidence>
<organism evidence="2 3">
    <name type="scientific">Streptomyces platensis</name>
    <dbReference type="NCBI Taxonomy" id="58346"/>
    <lineage>
        <taxon>Bacteria</taxon>
        <taxon>Bacillati</taxon>
        <taxon>Actinomycetota</taxon>
        <taxon>Actinomycetes</taxon>
        <taxon>Kitasatosporales</taxon>
        <taxon>Streptomycetaceae</taxon>
        <taxon>Streptomyces</taxon>
    </lineage>
</organism>
<proteinExistence type="predicted"/>
<reference evidence="2 3" key="1">
    <citation type="submission" date="2016-09" db="EMBL/GenBank/DDBJ databases">
        <title>Streptomyces platensis DSM40041, a candidate organism with high potential of specific P450 cytochromes.</title>
        <authorList>
            <person name="Grumaz C."/>
            <person name="Vainshtein Y."/>
            <person name="Kirstahler P."/>
            <person name="Sohn K."/>
        </authorList>
    </citation>
    <scope>NUCLEOTIDE SEQUENCE [LARGE SCALE GENOMIC DNA]</scope>
    <source>
        <strain evidence="2 3">DSM 40041</strain>
    </source>
</reference>
<keyword evidence="1" id="KW-0812">Transmembrane</keyword>
<keyword evidence="3" id="KW-1185">Reference proteome</keyword>
<evidence type="ECO:0000313" key="2">
    <source>
        <dbReference type="EMBL" id="OSY45806.1"/>
    </source>
</evidence>
<gene>
    <name evidence="2" type="ORF">BG653_02832</name>
</gene>
<dbReference type="EMBL" id="MIGA01000015">
    <property type="protein sequence ID" value="OSY45806.1"/>
    <property type="molecule type" value="Genomic_DNA"/>
</dbReference>
<dbReference type="GeneID" id="90925652"/>
<comment type="caution">
    <text evidence="2">The sequence shown here is derived from an EMBL/GenBank/DDBJ whole genome shotgun (WGS) entry which is preliminary data.</text>
</comment>
<keyword evidence="1" id="KW-0472">Membrane</keyword>
<dbReference type="Proteomes" id="UP000194225">
    <property type="component" value="Unassembled WGS sequence"/>
</dbReference>
<feature type="transmembrane region" description="Helical" evidence="1">
    <location>
        <begin position="20"/>
        <end position="42"/>
    </location>
</feature>
<sequence>MDASERGEEPWNAHERWANMMMLASLMAILVPVIGGFLLAAARQVVLRSGHPKWLRRRLTGRTSAGGVGLGATMTEELHTMWNGNKHIQLEQRRVDLTLQDNQHDGAPPRTGVDLDAGRAVIRRPR</sequence>
<dbReference type="Pfam" id="PF19690">
    <property type="entry name" value="DUF6191"/>
    <property type="match status" value="1"/>
</dbReference>
<dbReference type="RefSeq" id="WP_143658869.1">
    <property type="nucleotide sequence ID" value="NZ_BAABSS010000053.1"/>
</dbReference>
<evidence type="ECO:0000256" key="1">
    <source>
        <dbReference type="SAM" id="Phobius"/>
    </source>
</evidence>
<keyword evidence="1" id="KW-1133">Transmembrane helix</keyword>
<name>A0ABX3XY79_STRPT</name>
<dbReference type="InterPro" id="IPR045684">
    <property type="entry name" value="DUF6191"/>
</dbReference>